<name>A0A1D1WAP2_RAMVA</name>
<reference evidence="2 3" key="1">
    <citation type="journal article" date="2016" name="Nat. Commun.">
        <title>Extremotolerant tardigrade genome and improved radiotolerance of human cultured cells by tardigrade-unique protein.</title>
        <authorList>
            <person name="Hashimoto T."/>
            <person name="Horikawa D.D."/>
            <person name="Saito Y."/>
            <person name="Kuwahara H."/>
            <person name="Kozuka-Hata H."/>
            <person name="Shin-I T."/>
            <person name="Minakuchi Y."/>
            <person name="Ohishi K."/>
            <person name="Motoyama A."/>
            <person name="Aizu T."/>
            <person name="Enomoto A."/>
            <person name="Kondo K."/>
            <person name="Tanaka S."/>
            <person name="Hara Y."/>
            <person name="Koshikawa S."/>
            <person name="Sagara H."/>
            <person name="Miura T."/>
            <person name="Yokobori S."/>
            <person name="Miyagawa K."/>
            <person name="Suzuki Y."/>
            <person name="Kubo T."/>
            <person name="Oyama M."/>
            <person name="Kohara Y."/>
            <person name="Fujiyama A."/>
            <person name="Arakawa K."/>
            <person name="Katayama T."/>
            <person name="Toyoda A."/>
            <person name="Kunieda T."/>
        </authorList>
    </citation>
    <scope>NUCLEOTIDE SEQUENCE [LARGE SCALE GENOMIC DNA]</scope>
    <source>
        <strain evidence="2 3">YOKOZUNA-1</strain>
    </source>
</reference>
<proteinExistence type="predicted"/>
<dbReference type="Pfam" id="PF03184">
    <property type="entry name" value="DDE_1"/>
    <property type="match status" value="1"/>
</dbReference>
<dbReference type="InterPro" id="IPR050863">
    <property type="entry name" value="CenT-Element_Derived"/>
</dbReference>
<sequence length="291" mass="33315">METELVELLKACCDMGIPLNRYHCYQLFSEVAVELGLPNIACNAQSFRSFLDRHDEISLRITHASNRKQDREWTAEVCEEYISKLQKLYDEGFLNTPEQVWNLDETTFDTTNLFDRMVGRKGMKQIPSQYNGTAKECVTVLPCGNAAGLQLKLLALYSGKLHLKSRLEDTFNMCYHAVNESGYMDQLIFANYIKEVVFHEVTAVLKVGRPLLSCEQPSTCSILPRVFPETGRRVEIFCFPSGQTSRLQPFNVAAFGGIKYRWNKYLRDRRVKTGGPVCQGISLYVFYELKV</sequence>
<evidence type="ECO:0000313" key="2">
    <source>
        <dbReference type="EMBL" id="GAV09698.1"/>
    </source>
</evidence>
<dbReference type="GO" id="GO:0003677">
    <property type="term" value="F:DNA binding"/>
    <property type="evidence" value="ECO:0007669"/>
    <property type="project" value="TreeGrafter"/>
</dbReference>
<dbReference type="PANTHER" id="PTHR19303">
    <property type="entry name" value="TRANSPOSON"/>
    <property type="match status" value="1"/>
</dbReference>
<accession>A0A1D1WAP2</accession>
<dbReference type="PANTHER" id="PTHR19303:SF57">
    <property type="entry name" value="HTH CENPB-TYPE DOMAIN-CONTAINING PROTEIN"/>
    <property type="match status" value="1"/>
</dbReference>
<feature type="domain" description="DDE-1" evidence="1">
    <location>
        <begin position="136"/>
        <end position="265"/>
    </location>
</feature>
<evidence type="ECO:0000259" key="1">
    <source>
        <dbReference type="Pfam" id="PF03184"/>
    </source>
</evidence>
<dbReference type="AlphaFoldDB" id="A0A1D1WAP2"/>
<gene>
    <name evidence="2" type="primary">RvY_19194</name>
    <name evidence="2" type="synonym">RvY_19194.1</name>
    <name evidence="2" type="ORF">RvY_19194-1</name>
</gene>
<dbReference type="GO" id="GO:0005634">
    <property type="term" value="C:nucleus"/>
    <property type="evidence" value="ECO:0007669"/>
    <property type="project" value="TreeGrafter"/>
</dbReference>
<dbReference type="InterPro" id="IPR004875">
    <property type="entry name" value="DDE_SF_endonuclease_dom"/>
</dbReference>
<evidence type="ECO:0000313" key="3">
    <source>
        <dbReference type="Proteomes" id="UP000186922"/>
    </source>
</evidence>
<dbReference type="EMBL" id="BDGG01000025">
    <property type="protein sequence ID" value="GAV09698.1"/>
    <property type="molecule type" value="Genomic_DNA"/>
</dbReference>
<organism evidence="2 3">
    <name type="scientific">Ramazzottius varieornatus</name>
    <name type="common">Water bear</name>
    <name type="synonym">Tardigrade</name>
    <dbReference type="NCBI Taxonomy" id="947166"/>
    <lineage>
        <taxon>Eukaryota</taxon>
        <taxon>Metazoa</taxon>
        <taxon>Ecdysozoa</taxon>
        <taxon>Tardigrada</taxon>
        <taxon>Eutardigrada</taxon>
        <taxon>Parachela</taxon>
        <taxon>Hypsibioidea</taxon>
        <taxon>Ramazzottiidae</taxon>
        <taxon>Ramazzottius</taxon>
    </lineage>
</organism>
<protein>
    <recommendedName>
        <fullName evidence="1">DDE-1 domain-containing protein</fullName>
    </recommendedName>
</protein>
<dbReference type="Proteomes" id="UP000186922">
    <property type="component" value="Unassembled WGS sequence"/>
</dbReference>
<dbReference type="OrthoDB" id="10035668at2759"/>
<comment type="caution">
    <text evidence="2">The sequence shown here is derived from an EMBL/GenBank/DDBJ whole genome shotgun (WGS) entry which is preliminary data.</text>
</comment>
<keyword evidence="3" id="KW-1185">Reference proteome</keyword>